<dbReference type="Proteomes" id="UP001403385">
    <property type="component" value="Unassembled WGS sequence"/>
</dbReference>
<dbReference type="AlphaFoldDB" id="A0AAW9SJC4"/>
<organism evidence="1 2">
    <name type="scientific">Rapidithrix thailandica</name>
    <dbReference type="NCBI Taxonomy" id="413964"/>
    <lineage>
        <taxon>Bacteria</taxon>
        <taxon>Pseudomonadati</taxon>
        <taxon>Bacteroidota</taxon>
        <taxon>Cytophagia</taxon>
        <taxon>Cytophagales</taxon>
        <taxon>Flammeovirgaceae</taxon>
        <taxon>Rapidithrix</taxon>
    </lineage>
</organism>
<keyword evidence="2" id="KW-1185">Reference proteome</keyword>
<reference evidence="1 2" key="1">
    <citation type="submission" date="2024-04" db="EMBL/GenBank/DDBJ databases">
        <title>Novel genus in family Flammeovirgaceae.</title>
        <authorList>
            <person name="Nguyen T.H."/>
            <person name="Vuong T.Q."/>
            <person name="Le H."/>
            <person name="Kim S.-G."/>
        </authorList>
    </citation>
    <scope>NUCLEOTIDE SEQUENCE [LARGE SCALE GENOMIC DNA]</scope>
    <source>
        <strain evidence="1 2">JCM 23209</strain>
    </source>
</reference>
<dbReference type="RefSeq" id="WP_346823588.1">
    <property type="nucleotide sequence ID" value="NZ_JBDKWZ010000017.1"/>
</dbReference>
<dbReference type="InterPro" id="IPR032675">
    <property type="entry name" value="LRR_dom_sf"/>
</dbReference>
<name>A0AAW9SJC4_9BACT</name>
<comment type="caution">
    <text evidence="1">The sequence shown here is derived from an EMBL/GenBank/DDBJ whole genome shotgun (WGS) entry which is preliminary data.</text>
</comment>
<dbReference type="Gene3D" id="3.80.10.10">
    <property type="entry name" value="Ribonuclease Inhibitor"/>
    <property type="match status" value="1"/>
</dbReference>
<accession>A0AAW9SJC4</accession>
<dbReference type="SUPFAM" id="SSF52058">
    <property type="entry name" value="L domain-like"/>
    <property type="match status" value="1"/>
</dbReference>
<protein>
    <submittedName>
        <fullName evidence="1">Uncharacterized protein</fullName>
    </submittedName>
</protein>
<proteinExistence type="predicted"/>
<dbReference type="EMBL" id="JBDKWZ010000017">
    <property type="protein sequence ID" value="MEN7550806.1"/>
    <property type="molecule type" value="Genomic_DNA"/>
</dbReference>
<sequence>MSLQIVNEIIGQYQIAKGITKNDLERLANNPRTKTIQFVDPLDNTEIDLLERIVFSKRPDITLRIYGHTCDLTKYIDNIPSLRNISADCLMDAKGIESVIRLRNLETLGVGIFNLDNFDFLNDINPNIKALYLHQTRSKKPKIECINRFTDLEYLYLEGQQKGCESINQLKKLKKVILRSISTPNLDYLQGLKELWSVDIKLGGIKNFDALKTLPNLKYLELWQVRGLGDLSFISDLMSLQNLCIRSLKQVQKLPVLENSSALRRIYLENLKGLKDLSSVKSAPALEEFIYVLAQNQVPEKLIPILGNSKLKSIFCRFGSIKKNDAFDAVALKYGKQIYKYNEFKYK</sequence>
<evidence type="ECO:0000313" key="1">
    <source>
        <dbReference type="EMBL" id="MEN7550806.1"/>
    </source>
</evidence>
<gene>
    <name evidence="1" type="ORF">AAG747_22990</name>
</gene>
<evidence type="ECO:0000313" key="2">
    <source>
        <dbReference type="Proteomes" id="UP001403385"/>
    </source>
</evidence>